<organism evidence="2 3">
    <name type="scientific">Candidatus Methylophosphatis roskildensis</name>
    <dbReference type="NCBI Taxonomy" id="2899263"/>
    <lineage>
        <taxon>Bacteria</taxon>
        <taxon>Pseudomonadati</taxon>
        <taxon>Pseudomonadota</taxon>
        <taxon>Betaproteobacteria</taxon>
        <taxon>Nitrosomonadales</taxon>
        <taxon>Sterolibacteriaceae</taxon>
        <taxon>Candidatus Methylophosphatis</taxon>
    </lineage>
</organism>
<feature type="transmembrane region" description="Helical" evidence="1">
    <location>
        <begin position="82"/>
        <end position="104"/>
    </location>
</feature>
<keyword evidence="1" id="KW-0472">Membrane</keyword>
<evidence type="ECO:0000313" key="2">
    <source>
        <dbReference type="EMBL" id="MBK6974917.1"/>
    </source>
</evidence>
<comment type="caution">
    <text evidence="2">The sequence shown here is derived from an EMBL/GenBank/DDBJ whole genome shotgun (WGS) entry which is preliminary data.</text>
</comment>
<name>A0A9D7HM78_9PROT</name>
<dbReference type="Proteomes" id="UP000807785">
    <property type="component" value="Unassembled WGS sequence"/>
</dbReference>
<proteinExistence type="predicted"/>
<accession>A0A9D7HM78</accession>
<keyword evidence="1" id="KW-1133">Transmembrane helix</keyword>
<dbReference type="EMBL" id="JADJEV010000005">
    <property type="protein sequence ID" value="MBK6974917.1"/>
    <property type="molecule type" value="Genomic_DNA"/>
</dbReference>
<protein>
    <submittedName>
        <fullName evidence="2">Uncharacterized protein</fullName>
    </submittedName>
</protein>
<feature type="transmembrane region" description="Helical" evidence="1">
    <location>
        <begin position="53"/>
        <end position="76"/>
    </location>
</feature>
<evidence type="ECO:0000256" key="1">
    <source>
        <dbReference type="SAM" id="Phobius"/>
    </source>
</evidence>
<reference evidence="3" key="1">
    <citation type="journal article" date="2021" name="Nat. Commun.">
        <title>Connecting structure to function with the recovery of over 1000 high-quality metagenome-assembled genomes from activated sludge using long-read sequencing.</title>
        <authorList>
            <person name="Singleton C.M."/>
            <person name="Petriglieri F."/>
            <person name="Kristensen J.M."/>
            <person name="Kirkegaard R.H."/>
            <person name="Michaelsen T.Y."/>
            <person name="Andersen M.H."/>
            <person name="Kondrotaite Z."/>
            <person name="Karst S.M."/>
            <person name="Dueholm M.S."/>
            <person name="Nielsen P.H."/>
            <person name="Albertsen M."/>
        </authorList>
    </citation>
    <scope>NUCLEOTIDE SEQUENCE [LARGE SCALE GENOMIC DNA]</scope>
</reference>
<dbReference type="AlphaFoldDB" id="A0A9D7HM78"/>
<gene>
    <name evidence="2" type="ORF">IPH26_18960</name>
</gene>
<evidence type="ECO:0000313" key="3">
    <source>
        <dbReference type="Proteomes" id="UP000807785"/>
    </source>
</evidence>
<keyword evidence="1" id="KW-0812">Transmembrane</keyword>
<sequence length="131" mass="15696">MTPAERTDDQPPRESLGHLLFRFIWPFRYFRDVTRGSLLERQMNYRHNRAMRVFLPGFVLKWVALTALWFAIGGLFDQFADWVIPAACCFMTGSWTFIVALLLLTSWTWLERFPELYDQPARVHRMQDREH</sequence>